<organism evidence="2">
    <name type="scientific">Podoviridae sp. ctsNK10</name>
    <dbReference type="NCBI Taxonomy" id="2826582"/>
    <lineage>
        <taxon>Viruses</taxon>
        <taxon>Duplodnaviria</taxon>
        <taxon>Heunggongvirae</taxon>
        <taxon>Uroviricota</taxon>
        <taxon>Caudoviricetes</taxon>
    </lineage>
</organism>
<proteinExistence type="predicted"/>
<feature type="transmembrane region" description="Helical" evidence="1">
    <location>
        <begin position="12"/>
        <end position="31"/>
    </location>
</feature>
<sequence>MFYSCRNVIKTFLYFLHYTRYTIRIIITFWLF</sequence>
<dbReference type="EMBL" id="BK015191">
    <property type="protein sequence ID" value="DAD95333.1"/>
    <property type="molecule type" value="Genomic_DNA"/>
</dbReference>
<reference evidence="2" key="1">
    <citation type="journal article" date="2021" name="Proc. Natl. Acad. Sci. U.S.A.">
        <title>A Catalog of Tens of Thousands of Viruses from Human Metagenomes Reveals Hidden Associations with Chronic Diseases.</title>
        <authorList>
            <person name="Tisza M.J."/>
            <person name="Buck C.B."/>
        </authorList>
    </citation>
    <scope>NUCLEOTIDE SEQUENCE</scope>
    <source>
        <strain evidence="2">CtsNK10</strain>
    </source>
</reference>
<evidence type="ECO:0000256" key="1">
    <source>
        <dbReference type="SAM" id="Phobius"/>
    </source>
</evidence>
<accession>A0A8S5NKK2</accession>
<name>A0A8S5NKK2_9CAUD</name>
<keyword evidence="1" id="KW-0472">Membrane</keyword>
<keyword evidence="1" id="KW-0812">Transmembrane</keyword>
<protein>
    <submittedName>
        <fullName evidence="2">Uncharacterized protein</fullName>
    </submittedName>
</protein>
<keyword evidence="1" id="KW-1133">Transmembrane helix</keyword>
<evidence type="ECO:0000313" key="2">
    <source>
        <dbReference type="EMBL" id="DAD95333.1"/>
    </source>
</evidence>